<dbReference type="Pfam" id="PF08238">
    <property type="entry name" value="Sel1"/>
    <property type="match status" value="24"/>
</dbReference>
<comment type="similarity">
    <text evidence="1">Belongs to the sel-1 family.</text>
</comment>
<organism evidence="2 3">
    <name type="scientific">Tritrichomonas foetus</name>
    <dbReference type="NCBI Taxonomy" id="1144522"/>
    <lineage>
        <taxon>Eukaryota</taxon>
        <taxon>Metamonada</taxon>
        <taxon>Parabasalia</taxon>
        <taxon>Tritrichomonadida</taxon>
        <taxon>Tritrichomonadidae</taxon>
        <taxon>Tritrichomonas</taxon>
    </lineage>
</organism>
<dbReference type="SUPFAM" id="SSF81901">
    <property type="entry name" value="HCP-like"/>
    <property type="match status" value="7"/>
</dbReference>
<dbReference type="SMART" id="SM00671">
    <property type="entry name" value="SEL1"/>
    <property type="match status" value="25"/>
</dbReference>
<dbReference type="InterPro" id="IPR050767">
    <property type="entry name" value="Sel1_AlgK"/>
</dbReference>
<evidence type="ECO:0000313" key="3">
    <source>
        <dbReference type="Proteomes" id="UP000179807"/>
    </source>
</evidence>
<name>A0A1J4JKS9_9EUKA</name>
<reference evidence="2" key="1">
    <citation type="submission" date="2016-10" db="EMBL/GenBank/DDBJ databases">
        <authorList>
            <person name="Benchimol M."/>
            <person name="Almeida L.G."/>
            <person name="Vasconcelos A.T."/>
            <person name="Perreira-Neves A."/>
            <person name="Rosa I.A."/>
            <person name="Tasca T."/>
            <person name="Bogo M.R."/>
            <person name="de Souza W."/>
        </authorList>
    </citation>
    <scope>NUCLEOTIDE SEQUENCE [LARGE SCALE GENOMIC DNA]</scope>
    <source>
        <strain evidence="2">K</strain>
    </source>
</reference>
<proteinExistence type="inferred from homology"/>
<dbReference type="EMBL" id="MLAK01001071">
    <property type="protein sequence ID" value="OHS98165.1"/>
    <property type="molecule type" value="Genomic_DNA"/>
</dbReference>
<dbReference type="InterPro" id="IPR011990">
    <property type="entry name" value="TPR-like_helical_dom_sf"/>
</dbReference>
<dbReference type="Gene3D" id="1.25.40.10">
    <property type="entry name" value="Tetratricopeptide repeat domain"/>
    <property type="match status" value="8"/>
</dbReference>
<dbReference type="SUPFAM" id="SSF56112">
    <property type="entry name" value="Protein kinase-like (PK-like)"/>
    <property type="match status" value="1"/>
</dbReference>
<comment type="caution">
    <text evidence="2">The sequence shown here is derived from an EMBL/GenBank/DDBJ whole genome shotgun (WGS) entry which is preliminary data.</text>
</comment>
<dbReference type="VEuPathDB" id="TrichDB:TRFO_09016"/>
<keyword evidence="3" id="KW-1185">Reference proteome</keyword>
<protein>
    <submittedName>
        <fullName evidence="2">Uncharacterized protein</fullName>
    </submittedName>
</protein>
<accession>A0A1J4JKS9</accession>
<dbReference type="Gene3D" id="1.10.510.10">
    <property type="entry name" value="Transferase(Phosphotransferase) domain 1"/>
    <property type="match status" value="1"/>
</dbReference>
<dbReference type="InterPro" id="IPR011009">
    <property type="entry name" value="Kinase-like_dom_sf"/>
</dbReference>
<dbReference type="PANTHER" id="PTHR11102:SF160">
    <property type="entry name" value="ERAD-ASSOCIATED E3 UBIQUITIN-PROTEIN LIGASE COMPONENT HRD3"/>
    <property type="match status" value="1"/>
</dbReference>
<dbReference type="Proteomes" id="UP000179807">
    <property type="component" value="Unassembled WGS sequence"/>
</dbReference>
<evidence type="ECO:0000256" key="1">
    <source>
        <dbReference type="ARBA" id="ARBA00038101"/>
    </source>
</evidence>
<evidence type="ECO:0000313" key="2">
    <source>
        <dbReference type="EMBL" id="OHS98165.1"/>
    </source>
</evidence>
<sequence>MASVNISKGQKHVAGSIGNSILREIEKIDFLNKSNIKITFFTDASEESAKFLAKTEHINLICVKVFESEYLYANFFDGSNLRIFKFSTYEQFTIFKSYIFLNQNQSNSYFIFSDNDDKKYFDGFNFNCIDHIYNEKILKYSQIITTHINDTKVIPFIWPAIAFFISFSFLQDSLFQNCTFLNKNEFLANDSFENSSIDDFWFLDNLHDCLIDENSEKESKLYFYSKNGQLFEIITIKNQNLFETEKKLYQLLQKGHQNQMLKYYGSLNQTNSLIFEFASKNSLRNFLNSNFDPSFNKKVSLFFDLAAGLDFLHSNIILFNNFDLDNFWIDKNDHLLFKHFTKSLKFEQGIGFTSFYSSIKKSIHIKSHSQLWNTLQNDIRDFGDLFSQILNLNEENEEENFENEEIINELYKKCHSKDISDQLTPFSIIKYLNIVCSNENYQNYSFCIPRKEVEFILNDNFCQDDKVSHFLRGYFYNYGYGVGIDEKKACEFYHLSAKKGFPPARFFYAGKLEIQNFTKKAYKNFLRSANQNYKKAQFKVGFFHHHGICVDMNLKEAKKWYKLAANRNSNPASKHQKNEATVNDKVNHCSLNNNEKYMNECLDEGCFNYENELIEDTSGNPEYNLGLIYLVECQKIKSFQWFWKSAQKHHSDAQYKVGHMLEKGEGITKNPKEAQKWYEKASSHQNSKALFALGIHNLNGNKQKSIEMFKRASYLGNIKAQFTLGMLYYNGEPDCIKQDKKQAFNLFLKAAKQNHHESQYMIGIMLFEGDGCDRNKDESFNWLLKSFNMCNLNATQFILSTAYKDLNDEQKGIVLNILKEKANQNNPEMIFYLAKKYYDDKEFRNSYKWFMKSVICGSTEAMIYLSTMLENGEGVSKDFEKSVFWLTQASNLYNSNALYRLGICYLKGRKNVIKNPQKGIRLLTKAANLNHIDAQFQLGWFYNSGRFVKGKDFQKSAKFYKLAAENGNIEAMYNLAYLYHRGNLNSSDFELISAQSVEEEEEEEFFEDDENEACSKLTQDTNQYRNEAIFWYKKAADSGHLTAQFTLATLYDTIDKELAFKYYKMAADQGDINASVCVALKYSIGEGVEADRQNAFQFYLKAADKGNRTAQFNVAIMLDRGQGVPMNKSLAFEYFLKAAEQGHQAAQYSIGWAFDNGEGVTADKKIAFQWYQRIAEKGYRGAQHKLGEMYEKGLGVKMNINEALNWYSKAAEQGYRDSQFRIGKIYEIGEKGINKDLKKAIYWYKLAARNGQRDSMYSLGMILLSQNRKDAIEYIQKAADEGFGEAQLHLGMLYYHGVYIKQDKPKAYKWFLIAADQKNGKATYNAACMALKGDGIPPNKEKALMLFKKAAEIGENKAKYELGLLYYNGEIVIKDKIKAFSYFKDSDELLSSLYNEAVMIENGEGTEKNVKLAKSLYKIAATKHLRDAQFNLGLLYMKGEGIKHNHEKAFHYFYQAAIQGLVNAQYNVGLMYLKGDGVQMNRKNAVEWFKKASLKGHQASKKNLTFLLENTEKTEILEED</sequence>
<dbReference type="PANTHER" id="PTHR11102">
    <property type="entry name" value="SEL-1-LIKE PROTEIN"/>
    <property type="match status" value="1"/>
</dbReference>
<dbReference type="RefSeq" id="XP_068351302.1">
    <property type="nucleotide sequence ID" value="XM_068494635.1"/>
</dbReference>
<gene>
    <name evidence="2" type="ORF">TRFO_09016</name>
</gene>
<dbReference type="GeneID" id="94829339"/>
<dbReference type="OrthoDB" id="272077at2759"/>
<dbReference type="InterPro" id="IPR006597">
    <property type="entry name" value="Sel1-like"/>
</dbReference>